<feature type="region of interest" description="Disordered" evidence="6">
    <location>
        <begin position="1"/>
        <end position="25"/>
    </location>
</feature>
<keyword evidence="2" id="KW-1003">Cell membrane</keyword>
<evidence type="ECO:0000256" key="5">
    <source>
        <dbReference type="ARBA" id="ARBA00023136"/>
    </source>
</evidence>
<dbReference type="PANTHER" id="PTHR12677">
    <property type="entry name" value="GOLGI APPARATUS MEMBRANE PROTEIN TVP38-RELATED"/>
    <property type="match status" value="1"/>
</dbReference>
<feature type="transmembrane region" description="Helical" evidence="7">
    <location>
        <begin position="111"/>
        <end position="140"/>
    </location>
</feature>
<feature type="compositionally biased region" description="Acidic residues" evidence="6">
    <location>
        <begin position="315"/>
        <end position="326"/>
    </location>
</feature>
<evidence type="ECO:0000256" key="3">
    <source>
        <dbReference type="ARBA" id="ARBA00022692"/>
    </source>
</evidence>
<keyword evidence="4 7" id="KW-1133">Transmembrane helix</keyword>
<dbReference type="Proteomes" id="UP000198406">
    <property type="component" value="Unassembled WGS sequence"/>
</dbReference>
<keyword evidence="5 7" id="KW-0472">Membrane</keyword>
<evidence type="ECO:0000256" key="2">
    <source>
        <dbReference type="ARBA" id="ARBA00022475"/>
    </source>
</evidence>
<keyword evidence="10" id="KW-1185">Reference proteome</keyword>
<dbReference type="OrthoDB" id="166803at2759"/>
<evidence type="ECO:0000256" key="4">
    <source>
        <dbReference type="ARBA" id="ARBA00022989"/>
    </source>
</evidence>
<gene>
    <name evidence="9" type="ORF">FisN_2Lh518</name>
</gene>
<dbReference type="InterPro" id="IPR015414">
    <property type="entry name" value="TMEM64"/>
</dbReference>
<reference evidence="9 10" key="1">
    <citation type="journal article" date="2015" name="Plant Cell">
        <title>Oil accumulation by the oleaginous diatom Fistulifera solaris as revealed by the genome and transcriptome.</title>
        <authorList>
            <person name="Tanaka T."/>
            <person name="Maeda Y."/>
            <person name="Veluchamy A."/>
            <person name="Tanaka M."/>
            <person name="Abida H."/>
            <person name="Marechal E."/>
            <person name="Bowler C."/>
            <person name="Muto M."/>
            <person name="Sunaga Y."/>
            <person name="Tanaka M."/>
            <person name="Yoshino T."/>
            <person name="Taniguchi T."/>
            <person name="Fukuda Y."/>
            <person name="Nemoto M."/>
            <person name="Matsumoto M."/>
            <person name="Wong P.S."/>
            <person name="Aburatani S."/>
            <person name="Fujibuchi W."/>
        </authorList>
    </citation>
    <scope>NUCLEOTIDE SEQUENCE [LARGE SCALE GENOMIC DNA]</scope>
    <source>
        <strain evidence="9 10">JPCC DA0580</strain>
    </source>
</reference>
<dbReference type="Pfam" id="PF09335">
    <property type="entry name" value="VTT_dom"/>
    <property type="match status" value="1"/>
</dbReference>
<dbReference type="InParanoid" id="A0A1Z5JAZ2"/>
<evidence type="ECO:0000256" key="6">
    <source>
        <dbReference type="SAM" id="MobiDB-lite"/>
    </source>
</evidence>
<feature type="region of interest" description="Disordered" evidence="6">
    <location>
        <begin position="306"/>
        <end position="340"/>
    </location>
</feature>
<organism evidence="9 10">
    <name type="scientific">Fistulifera solaris</name>
    <name type="common">Oleaginous diatom</name>
    <dbReference type="NCBI Taxonomy" id="1519565"/>
    <lineage>
        <taxon>Eukaryota</taxon>
        <taxon>Sar</taxon>
        <taxon>Stramenopiles</taxon>
        <taxon>Ochrophyta</taxon>
        <taxon>Bacillariophyta</taxon>
        <taxon>Bacillariophyceae</taxon>
        <taxon>Bacillariophycidae</taxon>
        <taxon>Naviculales</taxon>
        <taxon>Naviculaceae</taxon>
        <taxon>Fistulifera</taxon>
    </lineage>
</organism>
<comment type="caution">
    <text evidence="9">The sequence shown here is derived from an EMBL/GenBank/DDBJ whole genome shotgun (WGS) entry which is preliminary data.</text>
</comment>
<feature type="domain" description="VTT" evidence="8">
    <location>
        <begin position="129"/>
        <end position="252"/>
    </location>
</feature>
<feature type="transmembrane region" description="Helical" evidence="7">
    <location>
        <begin position="234"/>
        <end position="256"/>
    </location>
</feature>
<feature type="transmembrane region" description="Helical" evidence="7">
    <location>
        <begin position="204"/>
        <end position="222"/>
    </location>
</feature>
<accession>A0A1Z5JAZ2</accession>
<proteinExistence type="predicted"/>
<dbReference type="EMBL" id="BDSP01000032">
    <property type="protein sequence ID" value="GAX10988.1"/>
    <property type="molecule type" value="Genomic_DNA"/>
</dbReference>
<sequence>MRRTKRDSDDEGPDYESDESQSIESARAFLPLETANGGAEEETSPIVEAVTRLQNCLPHVSAKKVVSTVLTSLFVIILWDAVMRDPEDRFLRPDFAERFLQWVQDHPLKGIVAFFLVIATAVVLMIPIGTPLTVGCGYIYKGAYGWKLGLTLATFVALGGSALGAVICFLLGRYLMREQVRKWVRKYPLFDAIDMAAAEHGLRIMAMLYLTPILPLGPVAYMCGTTSMALHHFVLAKVASLPLMLLYAFIGASTGALLSHGKSQEEFRKIEENQTLILSGIGLSFVMIAGITRNIKKELNKILERQKKHKPGEIEQQDEPRDEETTIEMGMTARRQRRKA</sequence>
<feature type="compositionally biased region" description="Acidic residues" evidence="6">
    <location>
        <begin position="9"/>
        <end position="21"/>
    </location>
</feature>
<evidence type="ECO:0000259" key="8">
    <source>
        <dbReference type="Pfam" id="PF09335"/>
    </source>
</evidence>
<dbReference type="InterPro" id="IPR032816">
    <property type="entry name" value="VTT_dom"/>
</dbReference>
<evidence type="ECO:0000313" key="9">
    <source>
        <dbReference type="EMBL" id="GAX10988.1"/>
    </source>
</evidence>
<protein>
    <recommendedName>
        <fullName evidence="8">VTT domain-containing protein</fullName>
    </recommendedName>
</protein>
<feature type="transmembrane region" description="Helical" evidence="7">
    <location>
        <begin position="152"/>
        <end position="176"/>
    </location>
</feature>
<keyword evidence="3 7" id="KW-0812">Transmembrane</keyword>
<comment type="subcellular location">
    <subcellularLocation>
        <location evidence="1">Cell membrane</location>
        <topology evidence="1">Multi-pass membrane protein</topology>
    </subcellularLocation>
</comment>
<dbReference type="GO" id="GO:0005886">
    <property type="term" value="C:plasma membrane"/>
    <property type="evidence" value="ECO:0007669"/>
    <property type="project" value="UniProtKB-SubCell"/>
</dbReference>
<dbReference type="PANTHER" id="PTHR12677:SF59">
    <property type="entry name" value="GOLGI APPARATUS MEMBRANE PROTEIN TVP38-RELATED"/>
    <property type="match status" value="1"/>
</dbReference>
<name>A0A1Z5JAZ2_FISSO</name>
<evidence type="ECO:0000256" key="1">
    <source>
        <dbReference type="ARBA" id="ARBA00004651"/>
    </source>
</evidence>
<dbReference type="AlphaFoldDB" id="A0A1Z5JAZ2"/>
<evidence type="ECO:0000256" key="7">
    <source>
        <dbReference type="SAM" id="Phobius"/>
    </source>
</evidence>
<evidence type="ECO:0000313" key="10">
    <source>
        <dbReference type="Proteomes" id="UP000198406"/>
    </source>
</evidence>